<dbReference type="AlphaFoldDB" id="A0A2M8KIR8"/>
<evidence type="ECO:0000313" key="3">
    <source>
        <dbReference type="Proteomes" id="UP000231086"/>
    </source>
</evidence>
<reference evidence="3" key="1">
    <citation type="submission" date="2017-09" db="EMBL/GenBank/DDBJ databases">
        <title>Depth-based differentiation of microbial function through sediment-hosted aquifers and enrichment of novel symbionts in the deep terrestrial subsurface.</title>
        <authorList>
            <person name="Probst A.J."/>
            <person name="Ladd B."/>
            <person name="Jarett J.K."/>
            <person name="Geller-Mcgrath D.E."/>
            <person name="Sieber C.M.K."/>
            <person name="Emerson J.B."/>
            <person name="Anantharaman K."/>
            <person name="Thomas B.C."/>
            <person name="Malmstrom R."/>
            <person name="Stieglmeier M."/>
            <person name="Klingl A."/>
            <person name="Woyke T."/>
            <person name="Ryan C.M."/>
            <person name="Banfield J.F."/>
        </authorList>
    </citation>
    <scope>NUCLEOTIDE SEQUENCE [LARGE SCALE GENOMIC DNA]</scope>
</reference>
<protein>
    <submittedName>
        <fullName evidence="2">Uncharacterized protein</fullName>
    </submittedName>
</protein>
<feature type="region of interest" description="Disordered" evidence="1">
    <location>
        <begin position="76"/>
        <end position="137"/>
    </location>
</feature>
<organism evidence="2 3">
    <name type="scientific">Candidatus Portnoybacteria bacterium CG10_big_fil_rev_8_21_14_0_10_44_7</name>
    <dbReference type="NCBI Taxonomy" id="1974816"/>
    <lineage>
        <taxon>Bacteria</taxon>
        <taxon>Candidatus Portnoyibacteriota</taxon>
    </lineage>
</organism>
<gene>
    <name evidence="2" type="ORF">COU85_01745</name>
</gene>
<evidence type="ECO:0000256" key="1">
    <source>
        <dbReference type="SAM" id="MobiDB-lite"/>
    </source>
</evidence>
<comment type="caution">
    <text evidence="2">The sequence shown here is derived from an EMBL/GenBank/DDBJ whole genome shotgun (WGS) entry which is preliminary data.</text>
</comment>
<proteinExistence type="predicted"/>
<dbReference type="EMBL" id="PFEA01000031">
    <property type="protein sequence ID" value="PJE59812.1"/>
    <property type="molecule type" value="Genomic_DNA"/>
</dbReference>
<accession>A0A2M8KIR8</accession>
<dbReference type="Proteomes" id="UP000231086">
    <property type="component" value="Unassembled WGS sequence"/>
</dbReference>
<name>A0A2M8KIR8_9BACT</name>
<feature type="compositionally biased region" description="Low complexity" evidence="1">
    <location>
        <begin position="82"/>
        <end position="93"/>
    </location>
</feature>
<feature type="non-terminal residue" evidence="2">
    <location>
        <position position="1"/>
    </location>
</feature>
<sequence>WLVLYNQFQDFTRRNNLSASDFLNQSQAAQQLNAEQRIYLKMIFGIYDRNLLAAPIFDQEDTEVAWQRLLRENQTDTTRVLPAKPTTPMAPAPARKKNPSGNQDKYRELVAPGDLKNKYKIEPPARQSLPKEPVKQEETVINPLNVVDLREK</sequence>
<evidence type="ECO:0000313" key="2">
    <source>
        <dbReference type="EMBL" id="PJE59812.1"/>
    </source>
</evidence>